<dbReference type="InterPro" id="IPR012337">
    <property type="entry name" value="RNaseH-like_sf"/>
</dbReference>
<proteinExistence type="predicted"/>
<dbReference type="SUPFAM" id="SSF53098">
    <property type="entry name" value="Ribonuclease H-like"/>
    <property type="match status" value="1"/>
</dbReference>
<dbReference type="OrthoDB" id="3259770at2759"/>
<dbReference type="EMBL" id="JABBWD010000548">
    <property type="protein sequence ID" value="KAG1759799.1"/>
    <property type="molecule type" value="Genomic_DNA"/>
</dbReference>
<evidence type="ECO:0000313" key="1">
    <source>
        <dbReference type="EMBL" id="KAG1759799.1"/>
    </source>
</evidence>
<gene>
    <name evidence="1" type="ORF">EV702DRAFT_1208130</name>
</gene>
<name>A0A9P6ZGM2_9AGAM</name>
<accession>A0A9P6ZGM2</accession>
<keyword evidence="2" id="KW-1185">Reference proteome</keyword>
<dbReference type="Proteomes" id="UP000714275">
    <property type="component" value="Unassembled WGS sequence"/>
</dbReference>
<dbReference type="AlphaFoldDB" id="A0A9P6ZGM2"/>
<organism evidence="1 2">
    <name type="scientific">Suillus placidus</name>
    <dbReference type="NCBI Taxonomy" id="48579"/>
    <lineage>
        <taxon>Eukaryota</taxon>
        <taxon>Fungi</taxon>
        <taxon>Dikarya</taxon>
        <taxon>Basidiomycota</taxon>
        <taxon>Agaricomycotina</taxon>
        <taxon>Agaricomycetes</taxon>
        <taxon>Agaricomycetidae</taxon>
        <taxon>Boletales</taxon>
        <taxon>Suillineae</taxon>
        <taxon>Suillaceae</taxon>
        <taxon>Suillus</taxon>
    </lineage>
</organism>
<protein>
    <submittedName>
        <fullName evidence="1">Uncharacterized protein</fullName>
    </submittedName>
</protein>
<sequence>MPARRRGQNKARAADFDAAIPGASAAIPAAYTIPTASTVPAAIPAAIPAAAAANATTLQNPRRRQLPVRYRTTDAAHAGPDEGEVFNLDNISGDEEELGNLPAPTAVAPAGSNPSPLQTVTSTVRTDPLATGNLKQTKGPTDISHFYQIDTDTKTKTCIPCETLHKIDTTHKVMVYAGSTSCSAPHTHAFNHHTKLYLEAAERFGWRIQIKDLNEYLAEGWSLTTIREWLKKSPCMMQSLGPPPNQGSGALLVGMSFPEDRIPDFMLDEMHRQIVKFIVADDQAINMIECPEFRRLIRLLRPEIGESGLFHRTKAREMVIEQWQEYFLALKQDLAIIKDQIIEKVDYIQARHDRFHETIVRGNEEGWFQDDNGDPTQLPVVELLLNEPTRWDSVYVMINHLQTLRQAVIAFFDAWAQRGISEKKLCEMDWQFLQDLEVILEAPHAAQQKLSSESTPMLSHAVPTFEELADGWESIGLHAPHCKPVIDIGLTWASKYTDRMGATHAYSVAMFIDPAMWMSWMDSRWKKDRVDDAKEFILKLMQSKRVENSNSMHSHERCHAHSAHVAMDFLGRMHMCCITTTVAKR</sequence>
<reference evidence="1" key="1">
    <citation type="journal article" date="2020" name="New Phytol.">
        <title>Comparative genomics reveals dynamic genome evolution in host specialist ectomycorrhizal fungi.</title>
        <authorList>
            <person name="Lofgren L.A."/>
            <person name="Nguyen N.H."/>
            <person name="Vilgalys R."/>
            <person name="Ruytinx J."/>
            <person name="Liao H.L."/>
            <person name="Branco S."/>
            <person name="Kuo A."/>
            <person name="LaButti K."/>
            <person name="Lipzen A."/>
            <person name="Andreopoulos W."/>
            <person name="Pangilinan J."/>
            <person name="Riley R."/>
            <person name="Hundley H."/>
            <person name="Na H."/>
            <person name="Barry K."/>
            <person name="Grigoriev I.V."/>
            <person name="Stajich J.E."/>
            <person name="Kennedy P.G."/>
        </authorList>
    </citation>
    <scope>NUCLEOTIDE SEQUENCE</scope>
    <source>
        <strain evidence="1">DOB743</strain>
    </source>
</reference>
<evidence type="ECO:0000313" key="2">
    <source>
        <dbReference type="Proteomes" id="UP000714275"/>
    </source>
</evidence>
<comment type="caution">
    <text evidence="1">The sequence shown here is derived from an EMBL/GenBank/DDBJ whole genome shotgun (WGS) entry which is preliminary data.</text>
</comment>